<comment type="caution">
    <text evidence="2">The sequence shown here is derived from an EMBL/GenBank/DDBJ whole genome shotgun (WGS) entry which is preliminary data.</text>
</comment>
<reference evidence="2 3" key="1">
    <citation type="journal article" date="2024" name="Nat. Commun.">
        <title>Phylogenomics reveals the evolutionary origins of lichenization in chlorophyte algae.</title>
        <authorList>
            <person name="Puginier C."/>
            <person name="Libourel C."/>
            <person name="Otte J."/>
            <person name="Skaloud P."/>
            <person name="Haon M."/>
            <person name="Grisel S."/>
            <person name="Petersen M."/>
            <person name="Berrin J.G."/>
            <person name="Delaux P.M."/>
            <person name="Dal Grande F."/>
            <person name="Keller J."/>
        </authorList>
    </citation>
    <scope>NUCLEOTIDE SEQUENCE [LARGE SCALE GENOMIC DNA]</scope>
    <source>
        <strain evidence="2 3">SAG 216-7</strain>
    </source>
</reference>
<keyword evidence="1" id="KW-0732">Signal</keyword>
<sequence>MARRSAILLLGLLICATAVAIATADGSESGGSSYGGGSYGGGGGSYGGGGDWGGGKGGGKGDPIMTSFDGRSFEFIGEVGAYYNVISEKQHQMSMKLKLGQMWDHNGTYMEGIGFRYQDHKVVIELAADDSMHVYLDGKRLQMALHRPDAGHAVEITTDLLSIVVFLTPAGTRDEGGVIQPAYLNFDAALLAAPAHDLKGILGEGYQNLVDGTSAAEADDFQFHGDEASFRMENYFSTSHISNAFGVASASAGRSRRLIETGHVAFPLRASGGRGFLAAAAQPAAAAALGRKGLF</sequence>
<gene>
    <name evidence="2" type="ORF">WJX75_006816</name>
</gene>
<proteinExistence type="predicted"/>
<dbReference type="Proteomes" id="UP001491310">
    <property type="component" value="Unassembled WGS sequence"/>
</dbReference>
<organism evidence="2 3">
    <name type="scientific">Coccomyxa subellipsoidea</name>
    <dbReference type="NCBI Taxonomy" id="248742"/>
    <lineage>
        <taxon>Eukaryota</taxon>
        <taxon>Viridiplantae</taxon>
        <taxon>Chlorophyta</taxon>
        <taxon>core chlorophytes</taxon>
        <taxon>Trebouxiophyceae</taxon>
        <taxon>Trebouxiophyceae incertae sedis</taxon>
        <taxon>Coccomyxaceae</taxon>
        <taxon>Coccomyxa</taxon>
    </lineage>
</organism>
<keyword evidence="3" id="KW-1185">Reference proteome</keyword>
<evidence type="ECO:0000256" key="1">
    <source>
        <dbReference type="SAM" id="SignalP"/>
    </source>
</evidence>
<accession>A0ABR2YN26</accession>
<feature type="signal peptide" evidence="1">
    <location>
        <begin position="1"/>
        <end position="24"/>
    </location>
</feature>
<dbReference type="EMBL" id="JALJOT010000008">
    <property type="protein sequence ID" value="KAK9908369.1"/>
    <property type="molecule type" value="Genomic_DNA"/>
</dbReference>
<evidence type="ECO:0000313" key="2">
    <source>
        <dbReference type="EMBL" id="KAK9908369.1"/>
    </source>
</evidence>
<name>A0ABR2YN26_9CHLO</name>
<evidence type="ECO:0000313" key="3">
    <source>
        <dbReference type="Proteomes" id="UP001491310"/>
    </source>
</evidence>
<feature type="chain" id="PRO_5045713076" evidence="1">
    <location>
        <begin position="25"/>
        <end position="295"/>
    </location>
</feature>
<protein>
    <submittedName>
        <fullName evidence="2">Uncharacterized protein</fullName>
    </submittedName>
</protein>